<sequence length="166" mass="17916">MGPRAKALRFDECEGWLHLKCSQIDSDKYEWLEKRLSSFLKIVGCRCPIITSKEGESSLPKYFPSPIMPATVVKVTPSYVDVTSTPPTKETPAATPEQKQPNKGAGLSSAASPPRTDSAPRHPVNMAEPVAATKATANALASPEPLVSTPLTKNTFAGKNESRDQH</sequence>
<gene>
    <name evidence="2" type="ORF">ECPE_LOCUS13278</name>
</gene>
<evidence type="ECO:0000313" key="4">
    <source>
        <dbReference type="WBParaSite" id="ECPE_0001331701-mRNA-1"/>
    </source>
</evidence>
<dbReference type="OrthoDB" id="6321431at2759"/>
<reference evidence="4" key="1">
    <citation type="submission" date="2016-06" db="UniProtKB">
        <authorList>
            <consortium name="WormBaseParasite"/>
        </authorList>
    </citation>
    <scope>IDENTIFICATION</scope>
</reference>
<feature type="region of interest" description="Disordered" evidence="1">
    <location>
        <begin position="80"/>
        <end position="166"/>
    </location>
</feature>
<name>A0A183B243_9TREM</name>
<feature type="compositionally biased region" description="Low complexity" evidence="1">
    <location>
        <begin position="85"/>
        <end position="97"/>
    </location>
</feature>
<evidence type="ECO:0000313" key="3">
    <source>
        <dbReference type="Proteomes" id="UP000272942"/>
    </source>
</evidence>
<keyword evidence="3" id="KW-1185">Reference proteome</keyword>
<dbReference type="AlphaFoldDB" id="A0A183B243"/>
<dbReference type="EMBL" id="UZAN01054720">
    <property type="protein sequence ID" value="VDP90550.1"/>
    <property type="molecule type" value="Genomic_DNA"/>
</dbReference>
<accession>A0A183B243</accession>
<dbReference type="WBParaSite" id="ECPE_0001331701-mRNA-1">
    <property type="protein sequence ID" value="ECPE_0001331701-mRNA-1"/>
    <property type="gene ID" value="ECPE_0001331701"/>
</dbReference>
<reference evidence="2 3" key="2">
    <citation type="submission" date="2018-11" db="EMBL/GenBank/DDBJ databases">
        <authorList>
            <consortium name="Pathogen Informatics"/>
        </authorList>
    </citation>
    <scope>NUCLEOTIDE SEQUENCE [LARGE SCALE GENOMIC DNA]</scope>
    <source>
        <strain evidence="2 3">Egypt</strain>
    </source>
</reference>
<organism evidence="4">
    <name type="scientific">Echinostoma caproni</name>
    <dbReference type="NCBI Taxonomy" id="27848"/>
    <lineage>
        <taxon>Eukaryota</taxon>
        <taxon>Metazoa</taxon>
        <taxon>Spiralia</taxon>
        <taxon>Lophotrochozoa</taxon>
        <taxon>Platyhelminthes</taxon>
        <taxon>Trematoda</taxon>
        <taxon>Digenea</taxon>
        <taxon>Plagiorchiida</taxon>
        <taxon>Echinostomata</taxon>
        <taxon>Echinostomatoidea</taxon>
        <taxon>Echinostomatidae</taxon>
        <taxon>Echinostoma</taxon>
    </lineage>
</organism>
<proteinExistence type="predicted"/>
<evidence type="ECO:0000256" key="1">
    <source>
        <dbReference type="SAM" id="MobiDB-lite"/>
    </source>
</evidence>
<dbReference type="Proteomes" id="UP000272942">
    <property type="component" value="Unassembled WGS sequence"/>
</dbReference>
<evidence type="ECO:0000313" key="2">
    <source>
        <dbReference type="EMBL" id="VDP90550.1"/>
    </source>
</evidence>
<protein>
    <submittedName>
        <fullName evidence="4">PHD-type domain-containing protein</fullName>
    </submittedName>
</protein>
<feature type="compositionally biased region" description="Low complexity" evidence="1">
    <location>
        <begin position="127"/>
        <end position="141"/>
    </location>
</feature>